<gene>
    <name evidence="2" type="ORF">Adt_42954</name>
</gene>
<accession>A0ABD1PT48</accession>
<dbReference type="AlphaFoldDB" id="A0ABD1PT48"/>
<keyword evidence="3" id="KW-1185">Reference proteome</keyword>
<dbReference type="InterPro" id="IPR015410">
    <property type="entry name" value="DUF1985"/>
</dbReference>
<comment type="caution">
    <text evidence="2">The sequence shown here is derived from an EMBL/GenBank/DDBJ whole genome shotgun (WGS) entry which is preliminary data.</text>
</comment>
<dbReference type="EMBL" id="JBFOLK010000013">
    <property type="protein sequence ID" value="KAL2467103.1"/>
    <property type="molecule type" value="Genomic_DNA"/>
</dbReference>
<dbReference type="Pfam" id="PF09331">
    <property type="entry name" value="DUF1985"/>
    <property type="match status" value="1"/>
</dbReference>
<organism evidence="2 3">
    <name type="scientific">Abeliophyllum distichum</name>
    <dbReference type="NCBI Taxonomy" id="126358"/>
    <lineage>
        <taxon>Eukaryota</taxon>
        <taxon>Viridiplantae</taxon>
        <taxon>Streptophyta</taxon>
        <taxon>Embryophyta</taxon>
        <taxon>Tracheophyta</taxon>
        <taxon>Spermatophyta</taxon>
        <taxon>Magnoliopsida</taxon>
        <taxon>eudicotyledons</taxon>
        <taxon>Gunneridae</taxon>
        <taxon>Pentapetalae</taxon>
        <taxon>asterids</taxon>
        <taxon>lamiids</taxon>
        <taxon>Lamiales</taxon>
        <taxon>Oleaceae</taxon>
        <taxon>Forsythieae</taxon>
        <taxon>Abeliophyllum</taxon>
    </lineage>
</organism>
<dbReference type="PANTHER" id="PTHR48449:SF1">
    <property type="entry name" value="DUF1985 DOMAIN-CONTAINING PROTEIN"/>
    <property type="match status" value="1"/>
</dbReference>
<reference evidence="3" key="1">
    <citation type="submission" date="2024-07" db="EMBL/GenBank/DDBJ databases">
        <title>Two chromosome-level genome assemblies of Korean endemic species Abeliophyllum distichum and Forsythia ovata (Oleaceae).</title>
        <authorList>
            <person name="Jang H."/>
        </authorList>
    </citation>
    <scope>NUCLEOTIDE SEQUENCE [LARGE SCALE GENOMIC DNA]</scope>
</reference>
<feature type="domain" description="DUF1985" evidence="1">
    <location>
        <begin position="67"/>
        <end position="199"/>
    </location>
</feature>
<dbReference type="PANTHER" id="PTHR48449">
    <property type="entry name" value="DUF1985 DOMAIN-CONTAINING PROTEIN"/>
    <property type="match status" value="1"/>
</dbReference>
<name>A0ABD1PT48_9LAMI</name>
<evidence type="ECO:0000259" key="1">
    <source>
        <dbReference type="Pfam" id="PF09331"/>
    </source>
</evidence>
<protein>
    <submittedName>
        <fullName evidence="2">DUF1985 domain-containing protein</fullName>
    </submittedName>
</protein>
<dbReference type="Proteomes" id="UP001604336">
    <property type="component" value="Unassembled WGS sequence"/>
</dbReference>
<evidence type="ECO:0000313" key="2">
    <source>
        <dbReference type="EMBL" id="KAL2467103.1"/>
    </source>
</evidence>
<sequence length="617" mass="70493">MQYIVPEDQRFAGQITQVSNTRYIEVIMQNFDEDHKAAFRETCFAHFELLQNRQLKFSGKLVHQMILRMVHSNKVKETWFKVNGRLARFGMQEYALMTGLMCHGTPRNLLVQKVLLKHRLRRKWLFNLEHISLNQLEAAFVACDHHGDKYKLGLALLIEGVCRPVDRRSISLETLSLVDKLNVFYEYPWGRDCYFAMLKSLNCSWNKRAEKANAKDNGLLKYTLGGFPISFQFWVYEAFPEIGAKFGENMGDTFPRILKWDAHMQPQTSTFVTFFSGTEIQAITTLRPTEHEATQPYIVTLALPKDATNDYLDKLVHEEQFQDSADDAPVEFGHVAHHGRAAMGNLDFIRSPRLDASFYDQTHISSQQEMPTSSVPQQNMHCPMPKTNYMHSSSQFVPPSYTGHITSEQMSTIFAEQRTYFDAQISSVRSGIFDQCEQLEGYIDNKLKAMQANHIQMFESLRDDLQKELRDCFGNIEGMLQELMVVHQGQVNNGTDDETIEGDEGATELAEDVDSSRGVSRQRFVPALLRSPYTGGQRKRRKQSGISLPLHGPILCDINKKNKKRDNATMAWLQKAKKRDALEVVNNSPALTIGARNDTLGVSLETPIILDDDNVCR</sequence>
<evidence type="ECO:0000313" key="3">
    <source>
        <dbReference type="Proteomes" id="UP001604336"/>
    </source>
</evidence>
<proteinExistence type="predicted"/>